<dbReference type="PaxDb" id="35128-Thaps4411"/>
<organism evidence="2 3">
    <name type="scientific">Thalassiosira pseudonana</name>
    <name type="common">Marine diatom</name>
    <name type="synonym">Cyclotella nana</name>
    <dbReference type="NCBI Taxonomy" id="35128"/>
    <lineage>
        <taxon>Eukaryota</taxon>
        <taxon>Sar</taxon>
        <taxon>Stramenopiles</taxon>
        <taxon>Ochrophyta</taxon>
        <taxon>Bacillariophyta</taxon>
        <taxon>Coscinodiscophyceae</taxon>
        <taxon>Thalassiosirophycidae</taxon>
        <taxon>Thalassiosirales</taxon>
        <taxon>Thalassiosiraceae</taxon>
        <taxon>Thalassiosira</taxon>
    </lineage>
</organism>
<feature type="region of interest" description="Disordered" evidence="1">
    <location>
        <begin position="269"/>
        <end position="302"/>
    </location>
</feature>
<protein>
    <submittedName>
        <fullName evidence="2">Uncharacterized protein</fullName>
    </submittedName>
</protein>
<dbReference type="InParanoid" id="B8BZ74"/>
<dbReference type="EMBL" id="CM000641">
    <property type="protein sequence ID" value="EED92834.1"/>
    <property type="molecule type" value="Genomic_DNA"/>
</dbReference>
<proteinExistence type="predicted"/>
<feature type="compositionally biased region" description="Low complexity" evidence="1">
    <location>
        <begin position="191"/>
        <end position="200"/>
    </location>
</feature>
<dbReference type="GeneID" id="7453355"/>
<gene>
    <name evidence="2" type="ORF">THAPSDRAFT_4411</name>
</gene>
<evidence type="ECO:0000313" key="3">
    <source>
        <dbReference type="Proteomes" id="UP000001449"/>
    </source>
</evidence>
<feature type="compositionally biased region" description="Basic residues" evidence="1">
    <location>
        <begin position="216"/>
        <end position="226"/>
    </location>
</feature>
<evidence type="ECO:0000256" key="1">
    <source>
        <dbReference type="SAM" id="MobiDB-lite"/>
    </source>
</evidence>
<feature type="compositionally biased region" description="Polar residues" evidence="1">
    <location>
        <begin position="269"/>
        <end position="280"/>
    </location>
</feature>
<keyword evidence="3" id="KW-1185">Reference proteome</keyword>
<sequence>MPPTAIVDETAMPLPPSSTEEYVSLIEQHLIEAKMQLADARSSEDRIRLELTKMKMVVARLCAENAELRRCKVATEEDAVLFSRNNVALANEIRIPTNYGDGASSKLHNFLLPTNDGSTAAEPKMPSNPSCASGIAFLHAGLGQSLEGSSDDGNVASLSSTGRAIKNRPPSCASGVNFMFDLYNSSSSLGNTNNSSLSSLGKRMNELSVPEPSSRSHQKRSRRGHARAQSEVPQFSNDASKERYDGQRNADWSLGRASFKANRLHDIASSFTNGTNTNPARLNAPSAEGGNSNPLNVPPSEGTVASSALFRDSVANASQAAEGSNPLLRDVVIPPDTTNPLLQKLNAM</sequence>
<dbReference type="HOGENOM" id="CLU_798091_0_0_1"/>
<evidence type="ECO:0000313" key="2">
    <source>
        <dbReference type="EMBL" id="EED92834.1"/>
    </source>
</evidence>
<reference evidence="2 3" key="1">
    <citation type="journal article" date="2004" name="Science">
        <title>The genome of the diatom Thalassiosira pseudonana: ecology, evolution, and metabolism.</title>
        <authorList>
            <person name="Armbrust E.V."/>
            <person name="Berges J.A."/>
            <person name="Bowler C."/>
            <person name="Green B.R."/>
            <person name="Martinez D."/>
            <person name="Putnam N.H."/>
            <person name="Zhou S."/>
            <person name="Allen A.E."/>
            <person name="Apt K.E."/>
            <person name="Bechner M."/>
            <person name="Brzezinski M.A."/>
            <person name="Chaal B.K."/>
            <person name="Chiovitti A."/>
            <person name="Davis A.K."/>
            <person name="Demarest M.S."/>
            <person name="Detter J.C."/>
            <person name="Glavina T."/>
            <person name="Goodstein D."/>
            <person name="Hadi M.Z."/>
            <person name="Hellsten U."/>
            <person name="Hildebrand M."/>
            <person name="Jenkins B.D."/>
            <person name="Jurka J."/>
            <person name="Kapitonov V.V."/>
            <person name="Kroger N."/>
            <person name="Lau W.W."/>
            <person name="Lane T.W."/>
            <person name="Larimer F.W."/>
            <person name="Lippmeier J.C."/>
            <person name="Lucas S."/>
            <person name="Medina M."/>
            <person name="Montsant A."/>
            <person name="Obornik M."/>
            <person name="Parker M.S."/>
            <person name="Palenik B."/>
            <person name="Pazour G.J."/>
            <person name="Richardson P.M."/>
            <person name="Rynearson T.A."/>
            <person name="Saito M.A."/>
            <person name="Schwartz D.C."/>
            <person name="Thamatrakoln K."/>
            <person name="Valentin K."/>
            <person name="Vardi A."/>
            <person name="Wilkerson F.P."/>
            <person name="Rokhsar D.S."/>
        </authorList>
    </citation>
    <scope>NUCLEOTIDE SEQUENCE [LARGE SCALE GENOMIC DNA]</scope>
    <source>
        <strain evidence="2 3">CCMP1335</strain>
    </source>
</reference>
<accession>B8BZ74</accession>
<dbReference type="Proteomes" id="UP000001449">
    <property type="component" value="Chromosome 4"/>
</dbReference>
<dbReference type="RefSeq" id="XP_002289297.1">
    <property type="nucleotide sequence ID" value="XM_002289261.1"/>
</dbReference>
<reference evidence="2 3" key="2">
    <citation type="journal article" date="2008" name="Nature">
        <title>The Phaeodactylum genome reveals the evolutionary history of diatom genomes.</title>
        <authorList>
            <person name="Bowler C."/>
            <person name="Allen A.E."/>
            <person name="Badger J.H."/>
            <person name="Grimwood J."/>
            <person name="Jabbari K."/>
            <person name="Kuo A."/>
            <person name="Maheswari U."/>
            <person name="Martens C."/>
            <person name="Maumus F."/>
            <person name="Otillar R.P."/>
            <person name="Rayko E."/>
            <person name="Salamov A."/>
            <person name="Vandepoele K."/>
            <person name="Beszteri B."/>
            <person name="Gruber A."/>
            <person name="Heijde M."/>
            <person name="Katinka M."/>
            <person name="Mock T."/>
            <person name="Valentin K."/>
            <person name="Verret F."/>
            <person name="Berges J.A."/>
            <person name="Brownlee C."/>
            <person name="Cadoret J.P."/>
            <person name="Chiovitti A."/>
            <person name="Choi C.J."/>
            <person name="Coesel S."/>
            <person name="De Martino A."/>
            <person name="Detter J.C."/>
            <person name="Durkin C."/>
            <person name="Falciatore A."/>
            <person name="Fournet J."/>
            <person name="Haruta M."/>
            <person name="Huysman M.J."/>
            <person name="Jenkins B.D."/>
            <person name="Jiroutova K."/>
            <person name="Jorgensen R.E."/>
            <person name="Joubert Y."/>
            <person name="Kaplan A."/>
            <person name="Kroger N."/>
            <person name="Kroth P.G."/>
            <person name="La Roche J."/>
            <person name="Lindquist E."/>
            <person name="Lommer M."/>
            <person name="Martin-Jezequel V."/>
            <person name="Lopez P.J."/>
            <person name="Lucas S."/>
            <person name="Mangogna M."/>
            <person name="McGinnis K."/>
            <person name="Medlin L.K."/>
            <person name="Montsant A."/>
            <person name="Oudot-Le Secq M.P."/>
            <person name="Napoli C."/>
            <person name="Obornik M."/>
            <person name="Parker M.S."/>
            <person name="Petit J.L."/>
            <person name="Porcel B.M."/>
            <person name="Poulsen N."/>
            <person name="Robison M."/>
            <person name="Rychlewski L."/>
            <person name="Rynearson T.A."/>
            <person name="Schmutz J."/>
            <person name="Shapiro H."/>
            <person name="Siaut M."/>
            <person name="Stanley M."/>
            <person name="Sussman M.R."/>
            <person name="Taylor A.R."/>
            <person name="Vardi A."/>
            <person name="von Dassow P."/>
            <person name="Vyverman W."/>
            <person name="Willis A."/>
            <person name="Wyrwicz L.S."/>
            <person name="Rokhsar D.S."/>
            <person name="Weissenbach J."/>
            <person name="Armbrust E.V."/>
            <person name="Green B.R."/>
            <person name="Van de Peer Y."/>
            <person name="Grigoriev I.V."/>
        </authorList>
    </citation>
    <scope>NUCLEOTIDE SEQUENCE [LARGE SCALE GENOMIC DNA]</scope>
    <source>
        <strain evidence="2 3">CCMP1335</strain>
    </source>
</reference>
<dbReference type="AlphaFoldDB" id="B8BZ74"/>
<feature type="region of interest" description="Disordered" evidence="1">
    <location>
        <begin position="191"/>
        <end position="246"/>
    </location>
</feature>
<name>B8BZ74_THAPS</name>
<dbReference type="KEGG" id="tps:THAPSDRAFT_4411"/>